<organism evidence="2 3">
    <name type="scientific">Nonomuraea typhae</name>
    <dbReference type="NCBI Taxonomy" id="2603600"/>
    <lineage>
        <taxon>Bacteria</taxon>
        <taxon>Bacillati</taxon>
        <taxon>Actinomycetota</taxon>
        <taxon>Actinomycetes</taxon>
        <taxon>Streptosporangiales</taxon>
        <taxon>Streptosporangiaceae</taxon>
        <taxon>Nonomuraea</taxon>
    </lineage>
</organism>
<dbReference type="Gene3D" id="2.30.110.10">
    <property type="entry name" value="Electron Transport, Fmn-binding Protein, Chain A"/>
    <property type="match status" value="1"/>
</dbReference>
<dbReference type="Proteomes" id="UP001612741">
    <property type="component" value="Unassembled WGS sequence"/>
</dbReference>
<sequence length="224" mass="24982">MTTRNDDAPGPVSPRVRVRRKADRGSYDPALVRQILDEALMCRVAFVDDGQPYVLPTLHTRIDDLLYFHGSQRNRMLERMLGKPICVEATVVTSLVLGRSVMENSMNYRSVVVLGTAHEITERQEKLEAMHALVERIAPGRIPELRPLTDAELNSTRVLAVPLEECSAKARTGPPMDRAGDYDLDVWAGEIPLSVITGVPVPDPQLKPGIEPREALLTWRRDGI</sequence>
<dbReference type="PANTHER" id="PTHR34071:SF2">
    <property type="entry name" value="FLAVIN-NUCLEOTIDE-BINDING PROTEIN"/>
    <property type="match status" value="1"/>
</dbReference>
<comment type="caution">
    <text evidence="2">The sequence shown here is derived from an EMBL/GenBank/DDBJ whole genome shotgun (WGS) entry which is preliminary data.</text>
</comment>
<name>A0ABW7ZA67_9ACTN</name>
<evidence type="ECO:0000256" key="1">
    <source>
        <dbReference type="SAM" id="MobiDB-lite"/>
    </source>
</evidence>
<dbReference type="SUPFAM" id="SSF50475">
    <property type="entry name" value="FMN-binding split barrel"/>
    <property type="match status" value="1"/>
</dbReference>
<keyword evidence="2" id="KW-0560">Oxidoreductase</keyword>
<dbReference type="Pfam" id="PF12900">
    <property type="entry name" value="Pyridox_ox_2"/>
    <property type="match status" value="1"/>
</dbReference>
<evidence type="ECO:0000313" key="3">
    <source>
        <dbReference type="Proteomes" id="UP001612741"/>
    </source>
</evidence>
<reference evidence="2 3" key="1">
    <citation type="submission" date="2024-10" db="EMBL/GenBank/DDBJ databases">
        <title>The Natural Products Discovery Center: Release of the First 8490 Sequenced Strains for Exploring Actinobacteria Biosynthetic Diversity.</title>
        <authorList>
            <person name="Kalkreuter E."/>
            <person name="Kautsar S.A."/>
            <person name="Yang D."/>
            <person name="Bader C.D."/>
            <person name="Teijaro C.N."/>
            <person name="Fluegel L."/>
            <person name="Davis C.M."/>
            <person name="Simpson J.R."/>
            <person name="Lauterbach L."/>
            <person name="Steele A.D."/>
            <person name="Gui C."/>
            <person name="Meng S."/>
            <person name="Li G."/>
            <person name="Viehrig K."/>
            <person name="Ye F."/>
            <person name="Su P."/>
            <person name="Kiefer A.F."/>
            <person name="Nichols A."/>
            <person name="Cepeda A.J."/>
            <person name="Yan W."/>
            <person name="Fan B."/>
            <person name="Jiang Y."/>
            <person name="Adhikari A."/>
            <person name="Zheng C.-J."/>
            <person name="Schuster L."/>
            <person name="Cowan T.M."/>
            <person name="Smanski M.J."/>
            <person name="Chevrette M.G."/>
            <person name="De Carvalho L.P.S."/>
            <person name="Shen B."/>
        </authorList>
    </citation>
    <scope>NUCLEOTIDE SEQUENCE [LARGE SCALE GENOMIC DNA]</scope>
    <source>
        <strain evidence="2 3">NPDC050545</strain>
    </source>
</reference>
<accession>A0ABW7ZA67</accession>
<evidence type="ECO:0000313" key="2">
    <source>
        <dbReference type="EMBL" id="MFI6505072.1"/>
    </source>
</evidence>
<feature type="region of interest" description="Disordered" evidence="1">
    <location>
        <begin position="1"/>
        <end position="21"/>
    </location>
</feature>
<dbReference type="InterPro" id="IPR012349">
    <property type="entry name" value="Split_barrel_FMN-bd"/>
</dbReference>
<keyword evidence="3" id="KW-1185">Reference proteome</keyword>
<dbReference type="GO" id="GO:0016491">
    <property type="term" value="F:oxidoreductase activity"/>
    <property type="evidence" value="ECO:0007669"/>
    <property type="project" value="UniProtKB-KW"/>
</dbReference>
<dbReference type="RefSeq" id="WP_397091084.1">
    <property type="nucleotide sequence ID" value="NZ_JBITGY010000017.1"/>
</dbReference>
<dbReference type="PANTHER" id="PTHR34071">
    <property type="entry name" value="5-NITROIMIDAZOLE ANTIBIOTICS RESISTANCE PROTEIN, NIMA-FAMILY-RELATED PROTEIN-RELATED"/>
    <property type="match status" value="1"/>
</dbReference>
<proteinExistence type="predicted"/>
<gene>
    <name evidence="2" type="ORF">ACIBG2_47365</name>
</gene>
<dbReference type="EMBL" id="JBITGY010000017">
    <property type="protein sequence ID" value="MFI6505072.1"/>
    <property type="molecule type" value="Genomic_DNA"/>
</dbReference>
<dbReference type="EC" id="1.-.-.-" evidence="2"/>
<protein>
    <submittedName>
        <fullName evidence="2">Pyridoxamine 5'-phosphate oxidase family protein</fullName>
        <ecNumber evidence="2">1.-.-.-</ecNumber>
    </submittedName>
</protein>
<dbReference type="InterPro" id="IPR024747">
    <property type="entry name" value="Pyridox_Oxase-rel"/>
</dbReference>